<proteinExistence type="inferred from homology"/>
<feature type="domain" description="Gamma tubulin complex component C-terminal" evidence="7">
    <location>
        <begin position="527"/>
        <end position="863"/>
    </location>
</feature>
<dbReference type="Pfam" id="PF17681">
    <property type="entry name" value="GCP_N_terminal"/>
    <property type="match status" value="1"/>
</dbReference>
<organism evidence="9 10">
    <name type="scientific">Folsomia candida</name>
    <name type="common">Springtail</name>
    <dbReference type="NCBI Taxonomy" id="158441"/>
    <lineage>
        <taxon>Eukaryota</taxon>
        <taxon>Metazoa</taxon>
        <taxon>Ecdysozoa</taxon>
        <taxon>Arthropoda</taxon>
        <taxon>Hexapoda</taxon>
        <taxon>Collembola</taxon>
        <taxon>Entomobryomorpha</taxon>
        <taxon>Isotomoidea</taxon>
        <taxon>Isotomidae</taxon>
        <taxon>Proisotominae</taxon>
        <taxon>Folsomia</taxon>
    </lineage>
</organism>
<evidence type="ECO:0000256" key="5">
    <source>
        <dbReference type="RuleBase" id="RU363050"/>
    </source>
</evidence>
<evidence type="ECO:0000256" key="6">
    <source>
        <dbReference type="SAM" id="MobiDB-lite"/>
    </source>
</evidence>
<reference evidence="9 10" key="1">
    <citation type="submission" date="2015-12" db="EMBL/GenBank/DDBJ databases">
        <title>The genome of Folsomia candida.</title>
        <authorList>
            <person name="Faddeeva A."/>
            <person name="Derks M.F."/>
            <person name="Anvar Y."/>
            <person name="Smit S."/>
            <person name="Van Straalen N."/>
            <person name="Roelofs D."/>
        </authorList>
    </citation>
    <scope>NUCLEOTIDE SEQUENCE [LARGE SCALE GENOMIC DNA]</scope>
    <source>
        <strain evidence="9 10">VU population</strain>
        <tissue evidence="9">Whole body</tissue>
    </source>
</reference>
<keyword evidence="10" id="KW-1185">Reference proteome</keyword>
<dbReference type="GO" id="GO:0051011">
    <property type="term" value="F:microtubule minus-end binding"/>
    <property type="evidence" value="ECO:0007669"/>
    <property type="project" value="TreeGrafter"/>
</dbReference>
<name>A0A226EG57_FOLCA</name>
<feature type="domain" description="Gamma tubulin complex component protein N-terminal" evidence="8">
    <location>
        <begin position="117"/>
        <end position="444"/>
    </location>
</feature>
<dbReference type="GO" id="GO:0000930">
    <property type="term" value="C:gamma-tubulin complex"/>
    <property type="evidence" value="ECO:0007669"/>
    <property type="project" value="TreeGrafter"/>
</dbReference>
<dbReference type="Proteomes" id="UP000198287">
    <property type="component" value="Unassembled WGS sequence"/>
</dbReference>
<dbReference type="InterPro" id="IPR042241">
    <property type="entry name" value="GCP_C_sf"/>
</dbReference>
<evidence type="ECO:0000259" key="8">
    <source>
        <dbReference type="Pfam" id="PF17681"/>
    </source>
</evidence>
<feature type="compositionally biased region" description="Basic and acidic residues" evidence="6">
    <location>
        <begin position="85"/>
        <end position="95"/>
    </location>
</feature>
<protein>
    <recommendedName>
        <fullName evidence="5">Gamma-tubulin complex component</fullName>
    </recommendedName>
</protein>
<evidence type="ECO:0000256" key="1">
    <source>
        <dbReference type="ARBA" id="ARBA00010337"/>
    </source>
</evidence>
<keyword evidence="4 5" id="KW-0206">Cytoskeleton</keyword>
<dbReference type="GO" id="GO:0005874">
    <property type="term" value="C:microtubule"/>
    <property type="evidence" value="ECO:0007669"/>
    <property type="project" value="UniProtKB-KW"/>
</dbReference>
<dbReference type="GO" id="GO:0000922">
    <property type="term" value="C:spindle pole"/>
    <property type="evidence" value="ECO:0007669"/>
    <property type="project" value="InterPro"/>
</dbReference>
<feature type="region of interest" description="Disordered" evidence="6">
    <location>
        <begin position="69"/>
        <end position="98"/>
    </location>
</feature>
<dbReference type="PANTHER" id="PTHR19302">
    <property type="entry name" value="GAMMA TUBULIN COMPLEX PROTEIN"/>
    <property type="match status" value="1"/>
</dbReference>
<dbReference type="PANTHER" id="PTHR19302:SF70">
    <property type="entry name" value="GAMMA-TUBULIN COMPLEX COMPONENT 6"/>
    <property type="match status" value="1"/>
</dbReference>
<evidence type="ECO:0000256" key="3">
    <source>
        <dbReference type="ARBA" id="ARBA00022701"/>
    </source>
</evidence>
<gene>
    <name evidence="9" type="ORF">Fcan01_09447</name>
</gene>
<dbReference type="GO" id="GO:0007020">
    <property type="term" value="P:microtubule nucleation"/>
    <property type="evidence" value="ECO:0007669"/>
    <property type="project" value="InterPro"/>
</dbReference>
<dbReference type="InterPro" id="IPR007259">
    <property type="entry name" value="GCP"/>
</dbReference>
<evidence type="ECO:0000313" key="9">
    <source>
        <dbReference type="EMBL" id="OXA56208.1"/>
    </source>
</evidence>
<dbReference type="AlphaFoldDB" id="A0A226EG57"/>
<sequence length="880" mass="99882">MPISDNLITTPEEDSLSWDHVQIPVPYKFHQDHVRLVNGPSSGRHNEAATFILDSVEKSSEAIDSLWKLGPLPPSIRPTTADNPTKSKSEDKETSSKPPGEIVLIDKIVYITVQQFIQSVIHLLSGRGSIVFVLKNGKFSKNPSLLVHGLTHSVLWNYSLPFVELGNNVRKLRQLGEYGDGGSGEFVAGTIVDAAFIKFASNYVKIFDTVLMVNFNTIHTFTELCTFIEPFRQQLDALHQIWFHSDKLPHDSVSFMNNLNWLLLSERSKHCSPLIKNLFISCATAYLTHVSNWMFRGQLPSKSEFHITKIKDEPYFDRRFWSKQFHHVQEVPEFLKESWEFVFETGKAVSFLQLIQKSEKNYASITQEDDNDPLTIYSNSQQEDYRISKITSGQNDNEEEDERLDPDKLITTAPPAYSTAHILPSSSSRFTTAFMSANMFTPFSITNINNDDFKNAGAASTSLTTTVMTTTNENEEKLSSTIASLRQESSPSLLNQFLSQAVTFVARAQYKVTNAALLNFYICEKKLFHHVSALHNFLCLQNGLFGHVMTKLLILEIDQQQAPKNQLGQQQDSGILSRIGRLNTILVEAVGIAVENEDDKEFATNLSFTLNTSSKTASNFVLEKGGTGDHKKEATPHISSPYQTLNSIKLCYNVTWPLNVLLTDEVIHSFERIFIFQMQLYRVEMLLQSTFVSMKATSVKKSSKKLFMLATYRVRLLHFVRTIRNYVNVTVIQCAWSDLCASFEKIDSLDKIYEAIVRHIKNITTNCLLGTKAEGVMKLLMNQLVIIETFCHQLRQFTKDKEDTSCIDYSQISDTEFKRLSRTFKAVDEIGKVFVEVAYKLVHRGYYPKVSYFLELYNFNGFYSTSTSGSGQKITSSLKI</sequence>
<dbReference type="OrthoDB" id="775571at2759"/>
<comment type="similarity">
    <text evidence="1 5">Belongs to the TUBGCP family.</text>
</comment>
<comment type="caution">
    <text evidence="9">The sequence shown here is derived from an EMBL/GenBank/DDBJ whole genome shotgun (WGS) entry which is preliminary data.</text>
</comment>
<dbReference type="GO" id="GO:0051321">
    <property type="term" value="P:meiotic cell cycle"/>
    <property type="evidence" value="ECO:0007669"/>
    <property type="project" value="TreeGrafter"/>
</dbReference>
<keyword evidence="3 5" id="KW-0493">Microtubule</keyword>
<evidence type="ECO:0000256" key="2">
    <source>
        <dbReference type="ARBA" id="ARBA00022490"/>
    </source>
</evidence>
<dbReference type="GO" id="GO:0051225">
    <property type="term" value="P:spindle assembly"/>
    <property type="evidence" value="ECO:0007669"/>
    <property type="project" value="TreeGrafter"/>
</dbReference>
<dbReference type="EMBL" id="LNIX01000004">
    <property type="protein sequence ID" value="OXA56208.1"/>
    <property type="molecule type" value="Genomic_DNA"/>
</dbReference>
<evidence type="ECO:0000259" key="7">
    <source>
        <dbReference type="Pfam" id="PF04130"/>
    </source>
</evidence>
<dbReference type="GO" id="GO:0000278">
    <property type="term" value="P:mitotic cell cycle"/>
    <property type="evidence" value="ECO:0007669"/>
    <property type="project" value="TreeGrafter"/>
</dbReference>
<dbReference type="STRING" id="158441.A0A226EG57"/>
<evidence type="ECO:0000256" key="4">
    <source>
        <dbReference type="ARBA" id="ARBA00023212"/>
    </source>
</evidence>
<dbReference type="Gene3D" id="1.20.120.1900">
    <property type="entry name" value="Gamma-tubulin complex, C-terminal domain"/>
    <property type="match status" value="1"/>
</dbReference>
<dbReference type="Pfam" id="PF04130">
    <property type="entry name" value="GCP_C_terminal"/>
    <property type="match status" value="1"/>
</dbReference>
<evidence type="ECO:0000313" key="10">
    <source>
        <dbReference type="Proteomes" id="UP000198287"/>
    </source>
</evidence>
<dbReference type="GO" id="GO:0043015">
    <property type="term" value="F:gamma-tubulin binding"/>
    <property type="evidence" value="ECO:0007669"/>
    <property type="project" value="InterPro"/>
</dbReference>
<dbReference type="GO" id="GO:0031122">
    <property type="term" value="P:cytoplasmic microtubule organization"/>
    <property type="evidence" value="ECO:0007669"/>
    <property type="project" value="TreeGrafter"/>
</dbReference>
<dbReference type="InterPro" id="IPR041470">
    <property type="entry name" value="GCP_N"/>
</dbReference>
<keyword evidence="2 5" id="KW-0963">Cytoplasm</keyword>
<comment type="subcellular location">
    <subcellularLocation>
        <location evidence="5">Cytoplasm</location>
        <location evidence="5">Cytoskeleton</location>
        <location evidence="5">Microtubule organizing center</location>
    </subcellularLocation>
</comment>
<accession>A0A226EG57</accession>
<dbReference type="InterPro" id="IPR040457">
    <property type="entry name" value="GCP_C"/>
</dbReference>